<gene>
    <name evidence="3" type="ORF">DERF_012296</name>
</gene>
<feature type="compositionally biased region" description="Polar residues" evidence="1">
    <location>
        <begin position="590"/>
        <end position="602"/>
    </location>
</feature>
<dbReference type="Proteomes" id="UP000790347">
    <property type="component" value="Unassembled WGS sequence"/>
</dbReference>
<keyword evidence="2" id="KW-0732">Signal</keyword>
<feature type="compositionally biased region" description="Polar residues" evidence="1">
    <location>
        <begin position="150"/>
        <end position="159"/>
    </location>
</feature>
<reference evidence="3" key="1">
    <citation type="submission" date="2013-05" db="EMBL/GenBank/DDBJ databases">
        <authorList>
            <person name="Yim A.K.Y."/>
            <person name="Chan T.F."/>
            <person name="Ji K.M."/>
            <person name="Liu X.Y."/>
            <person name="Zhou J.W."/>
            <person name="Li R.Q."/>
            <person name="Yang K.Y."/>
            <person name="Li J."/>
            <person name="Li M."/>
            <person name="Law P.T.W."/>
            <person name="Wu Y.L."/>
            <person name="Cai Z.L."/>
            <person name="Qin H."/>
            <person name="Bao Y."/>
            <person name="Leung R.K.K."/>
            <person name="Ng P.K.S."/>
            <person name="Zou J."/>
            <person name="Zhong X.J."/>
            <person name="Ran P.X."/>
            <person name="Zhong N.S."/>
            <person name="Liu Z.G."/>
            <person name="Tsui S.K.W."/>
        </authorList>
    </citation>
    <scope>NUCLEOTIDE SEQUENCE</scope>
    <source>
        <strain evidence="3">Derf</strain>
        <tissue evidence="3">Whole organism</tissue>
    </source>
</reference>
<organism evidence="3 4">
    <name type="scientific">Dermatophagoides farinae</name>
    <name type="common">American house dust mite</name>
    <dbReference type="NCBI Taxonomy" id="6954"/>
    <lineage>
        <taxon>Eukaryota</taxon>
        <taxon>Metazoa</taxon>
        <taxon>Ecdysozoa</taxon>
        <taxon>Arthropoda</taxon>
        <taxon>Chelicerata</taxon>
        <taxon>Arachnida</taxon>
        <taxon>Acari</taxon>
        <taxon>Acariformes</taxon>
        <taxon>Sarcoptiformes</taxon>
        <taxon>Astigmata</taxon>
        <taxon>Psoroptidia</taxon>
        <taxon>Analgoidea</taxon>
        <taxon>Pyroglyphidae</taxon>
        <taxon>Dermatophagoidinae</taxon>
        <taxon>Dermatophagoides</taxon>
    </lineage>
</organism>
<feature type="signal peptide" evidence="2">
    <location>
        <begin position="1"/>
        <end position="27"/>
    </location>
</feature>
<feature type="compositionally biased region" description="Low complexity" evidence="1">
    <location>
        <begin position="112"/>
        <end position="124"/>
    </location>
</feature>
<evidence type="ECO:0000256" key="2">
    <source>
        <dbReference type="SAM" id="SignalP"/>
    </source>
</evidence>
<feature type="region of interest" description="Disordered" evidence="1">
    <location>
        <begin position="559"/>
        <end position="611"/>
    </location>
</feature>
<evidence type="ECO:0000313" key="3">
    <source>
        <dbReference type="EMBL" id="KAH9501449.1"/>
    </source>
</evidence>
<dbReference type="AlphaFoldDB" id="A0A922HS98"/>
<feature type="compositionally biased region" description="Basic and acidic residues" evidence="1">
    <location>
        <begin position="131"/>
        <end position="144"/>
    </location>
</feature>
<feature type="chain" id="PRO_5037241479" evidence="2">
    <location>
        <begin position="28"/>
        <end position="826"/>
    </location>
</feature>
<keyword evidence="4" id="KW-1185">Reference proteome</keyword>
<evidence type="ECO:0000313" key="4">
    <source>
        <dbReference type="Proteomes" id="UP000790347"/>
    </source>
</evidence>
<evidence type="ECO:0000256" key="1">
    <source>
        <dbReference type="SAM" id="MobiDB-lite"/>
    </source>
</evidence>
<feature type="compositionally biased region" description="Polar residues" evidence="1">
    <location>
        <begin position="732"/>
        <end position="743"/>
    </location>
</feature>
<dbReference type="EMBL" id="ASGP02000006">
    <property type="protein sequence ID" value="KAH9501449.1"/>
    <property type="molecule type" value="Genomic_DNA"/>
</dbReference>
<feature type="region of interest" description="Disordered" evidence="1">
    <location>
        <begin position="694"/>
        <end position="766"/>
    </location>
</feature>
<name>A0A922HS98_DERFA</name>
<feature type="compositionally biased region" description="Polar residues" evidence="1">
    <location>
        <begin position="705"/>
        <end position="722"/>
    </location>
</feature>
<proteinExistence type="predicted"/>
<sequence>MKLEFIPISNILVFAAIILHICCGNDAQNIKSHTIVDNNRYDGPSSPVFFHRQRAMASFQVSDQPSNQQPEFGYRLRMPSQANPKTYMDYNQNTNVDLMSVKPRPIIINRGEQQLPLDSSPSSSEQIRPSEYSRHYDEQQREQPEPLEQSTFTGSNDNNFYGVPQPSSSSSLSGNVSQPHESELHTTPNPVPTTEPGIVYYDFNDENQQQVQKQQIPQPQTTTSRSSSGEHSDQRQIEWILPQQQIIPASQIPVGTPVIFHPNGPQPVPEAGRPGGVGRNQFVQIPRPGGPLQSQHLNVPINQFQQVEIPQQRVAVVPANVATPQQPSLVIIPQQQQRYFRFQLPRQQDVADTSYVREIRPMPMNFPITQIHYLQPTIPERMNYIIMIPQMKIVSPVIRIGSTGNTAQQPTNVVGYKSVSEPVNQTAVGYNYQVTQEKPVVTQTRIHTPVFVTDFKPSKGFKYTVTRDDQPTVEQQQHHHGEQSMVSIPVAQQPIDSRPAAAGGGDRFYQVPIPTAQPSAQPIRHFYVPPYMHPFPIDNIMRPPMYYSNENSLSDYKRASPGETHTLPVVSNQPAQGGPVTITIEPIPQETPSTGSRSSQPIVSEPAPAQSTVIQSKPINLVIDKKNKNSGQPLRQAVFEPIKNVAYLSDYPEFDSHGQPKQQQPITQIGHSLRQPNTYEPPNEYQNQIGQPLRQTGQKYGHSPQHASDSFVSSGQPLSETDNYLPIYGPPSIQNYQHQQSSAIADESSELEPGHPDYITGRGHQLNSIHNPQQYLYAPSLPQQQQQSSVNTQWPVQQKIDNNREYYQQSIDDGHHQYHHQTSSKK</sequence>
<reference evidence="3" key="2">
    <citation type="journal article" date="2022" name="Res Sq">
        <title>Comparative Genomics Reveals Insights into the Divergent Evolution of Astigmatic Mites and Household Pest Adaptations.</title>
        <authorList>
            <person name="Xiong Q."/>
            <person name="Wan A.T.-Y."/>
            <person name="Liu X.-Y."/>
            <person name="Fung C.S.-H."/>
            <person name="Xiao X."/>
            <person name="Malainual N."/>
            <person name="Hou J."/>
            <person name="Wang L."/>
            <person name="Wang M."/>
            <person name="Yang K."/>
            <person name="Cui Y."/>
            <person name="Leung E."/>
            <person name="Nong W."/>
            <person name="Shin S.-K."/>
            <person name="Au S."/>
            <person name="Jeong K.Y."/>
            <person name="Chew F.T."/>
            <person name="Hui J."/>
            <person name="Leung T.F."/>
            <person name="Tungtrongchitr A."/>
            <person name="Zhong N."/>
            <person name="Liu Z."/>
            <person name="Tsui S."/>
        </authorList>
    </citation>
    <scope>NUCLEOTIDE SEQUENCE</scope>
    <source>
        <strain evidence="3">Derf</strain>
        <tissue evidence="3">Whole organism</tissue>
    </source>
</reference>
<feature type="compositionally biased region" description="Low complexity" evidence="1">
    <location>
        <begin position="208"/>
        <end position="220"/>
    </location>
</feature>
<feature type="region of interest" description="Disordered" evidence="1">
    <location>
        <begin position="111"/>
        <end position="234"/>
    </location>
</feature>
<protein>
    <submittedName>
        <fullName evidence="3">Uncharacterized protein</fullName>
    </submittedName>
</protein>
<comment type="caution">
    <text evidence="3">The sequence shown here is derived from an EMBL/GenBank/DDBJ whole genome shotgun (WGS) entry which is preliminary data.</text>
</comment>
<accession>A0A922HS98</accession>